<reference evidence="10" key="1">
    <citation type="journal article" date="2016" name="Front. Plant Sci.">
        <title>Genome-Wide Study of the Tomato SlMLO Gene Family and Its Functional Characterization in Response to the Powdery Mildew Fungus Oidium neolycopersici.</title>
        <authorList>
            <person name="Zheng Z."/>
            <person name="Appiano M."/>
            <person name="Pavan S."/>
            <person name="Bracuto V."/>
            <person name="Ricciardi L."/>
            <person name="Visser R.G."/>
            <person name="Wolters A.M."/>
            <person name="Bai Y."/>
        </authorList>
    </citation>
    <scope>NUCLEOTIDE SEQUENCE</scope>
    <source>
        <tissue evidence="10">Leaf</tissue>
    </source>
</reference>
<keyword evidence="4 8" id="KW-0611">Plant defense</keyword>
<keyword evidence="8" id="KW-0112">Calmodulin-binding</keyword>
<evidence type="ECO:0000256" key="8">
    <source>
        <dbReference type="RuleBase" id="RU280816"/>
    </source>
</evidence>
<feature type="transmembrane region" description="Helical" evidence="9">
    <location>
        <begin position="223"/>
        <end position="243"/>
    </location>
</feature>
<dbReference type="Pfam" id="PF03094">
    <property type="entry name" value="Mlo"/>
    <property type="match status" value="2"/>
</dbReference>
<feature type="transmembrane region" description="Helical" evidence="9">
    <location>
        <begin position="299"/>
        <end position="319"/>
    </location>
</feature>
<dbReference type="GO" id="GO:0005516">
    <property type="term" value="F:calmodulin binding"/>
    <property type="evidence" value="ECO:0007669"/>
    <property type="project" value="UniProtKB-KW"/>
</dbReference>
<dbReference type="PANTHER" id="PTHR31942">
    <property type="entry name" value="MLO-LIKE PROTEIN 1"/>
    <property type="match status" value="1"/>
</dbReference>
<feature type="transmembrane region" description="Helical" evidence="9">
    <location>
        <begin position="40"/>
        <end position="57"/>
    </location>
</feature>
<evidence type="ECO:0000256" key="7">
    <source>
        <dbReference type="ARBA" id="ARBA00023265"/>
    </source>
</evidence>
<keyword evidence="6 8" id="KW-0472">Membrane</keyword>
<keyword evidence="3 8" id="KW-0812">Transmembrane</keyword>
<evidence type="ECO:0000313" key="10">
    <source>
        <dbReference type="EMBL" id="AOL57987.1"/>
    </source>
</evidence>
<name>A0A1C9A1H9_SOLLC</name>
<gene>
    <name evidence="8" type="primary">MLO</name>
</gene>
<feature type="transmembrane region" description="Helical" evidence="9">
    <location>
        <begin position="255"/>
        <end position="278"/>
    </location>
</feature>
<dbReference type="GO" id="GO:0006952">
    <property type="term" value="P:defense response"/>
    <property type="evidence" value="ECO:0007669"/>
    <property type="project" value="UniProtKB-KW"/>
</dbReference>
<sequence>MAGSNNSRVITLVTTPTWAIAVVCFILITISILIEHVLHLLAKLMLLGFISLLLNVLQKPIAKICIPKGAAQTFLPCQSFTTDDVEEESNCEQQGKKSLMSRAASAFNICSCFLSYSFLHPHLQPWNTWKFWEAETTTLDYQFSHDPRRFQLIHQTSFGKRHLNFWSEHRFLRFPVCLLRQFYGSVYKVDYLTLRHGFIMAHFAEGTEFDFHKYIRRALDKDFQVVVAISPWIWTFSMLFIFFNANVFHSTYWLPFIPLAMLVAVGTKLQGIITKMCLDSNYKSSVIRGNLVVKPEDQFFWFGKPKLLLLLMHFILFQYNYGLNSCFHHKTVDIVTRLVMGVLVHFLCGYVILPLYALLTQMGTKIKSSVLTDEMISRLKRWQEKAKRKLAKRSNYLLAQNLLSLNISPSFETSLDVTYLSTDTENDGEIVDDQRQIQQHTEFGSFGGFHLSKSRAAQH</sequence>
<keyword evidence="7 8" id="KW-0568">Pathogenesis-related protein</keyword>
<dbReference type="InterPro" id="IPR004326">
    <property type="entry name" value="Mlo"/>
</dbReference>
<comment type="domain">
    <text evidence="8">The C-terminus contains a calmodulin-binding domain, which binds calmodulin in a calcium-dependent fashion.</text>
</comment>
<protein>
    <recommendedName>
        <fullName evidence="8">MLO-like protein</fullName>
    </recommendedName>
</protein>
<evidence type="ECO:0000256" key="1">
    <source>
        <dbReference type="ARBA" id="ARBA00004141"/>
    </source>
</evidence>
<organism evidence="10">
    <name type="scientific">Solanum lycopersicum</name>
    <name type="common">Tomato</name>
    <name type="synonym">Lycopersicon esculentum</name>
    <dbReference type="NCBI Taxonomy" id="4081"/>
    <lineage>
        <taxon>Eukaryota</taxon>
        <taxon>Viridiplantae</taxon>
        <taxon>Streptophyta</taxon>
        <taxon>Embryophyta</taxon>
        <taxon>Tracheophyta</taxon>
        <taxon>Spermatophyta</taxon>
        <taxon>Magnoliopsida</taxon>
        <taxon>eudicotyledons</taxon>
        <taxon>Gunneridae</taxon>
        <taxon>Pentapetalae</taxon>
        <taxon>asterids</taxon>
        <taxon>lamiids</taxon>
        <taxon>Solanales</taxon>
        <taxon>Solanaceae</taxon>
        <taxon>Solanoideae</taxon>
        <taxon>Solaneae</taxon>
        <taxon>Solanum</taxon>
        <taxon>Solanum subgen. Lycopersicon</taxon>
    </lineage>
</organism>
<proteinExistence type="evidence at transcript level"/>
<keyword evidence="5 8" id="KW-1133">Transmembrane helix</keyword>
<dbReference type="AlphaFoldDB" id="A0A1C9A1H9"/>
<evidence type="ECO:0000256" key="9">
    <source>
        <dbReference type="SAM" id="Phobius"/>
    </source>
</evidence>
<dbReference type="ExpressionAtlas" id="A0A1C9A1H9">
    <property type="expression patterns" value="baseline and differential"/>
</dbReference>
<evidence type="ECO:0000256" key="5">
    <source>
        <dbReference type="ARBA" id="ARBA00022989"/>
    </source>
</evidence>
<comment type="function">
    <text evidence="8">May be involved in modulation of pathogen defense and leaf cell death.</text>
</comment>
<dbReference type="EMBL" id="KU759550">
    <property type="protein sequence ID" value="AOL57987.1"/>
    <property type="molecule type" value="mRNA"/>
</dbReference>
<evidence type="ECO:0000256" key="2">
    <source>
        <dbReference type="ARBA" id="ARBA00006574"/>
    </source>
</evidence>
<evidence type="ECO:0000256" key="6">
    <source>
        <dbReference type="ARBA" id="ARBA00023136"/>
    </source>
</evidence>
<comment type="subcellular location">
    <subcellularLocation>
        <location evidence="1 8">Membrane</location>
        <topology evidence="1 8">Multi-pass membrane protein</topology>
    </subcellularLocation>
</comment>
<feature type="transmembrane region" description="Helical" evidence="9">
    <location>
        <begin position="339"/>
        <end position="359"/>
    </location>
</feature>
<dbReference type="PANTHER" id="PTHR31942:SF72">
    <property type="entry name" value="MLO-LIKE PROTEIN"/>
    <property type="match status" value="1"/>
</dbReference>
<accession>A0A1C9A1H9</accession>
<evidence type="ECO:0000256" key="3">
    <source>
        <dbReference type="ARBA" id="ARBA00022692"/>
    </source>
</evidence>
<feature type="transmembrane region" description="Helical" evidence="9">
    <location>
        <begin position="12"/>
        <end position="34"/>
    </location>
</feature>
<comment type="similarity">
    <text evidence="2 8">Belongs to the MLO family.</text>
</comment>
<dbReference type="GO" id="GO:0016020">
    <property type="term" value="C:membrane"/>
    <property type="evidence" value="ECO:0007669"/>
    <property type="project" value="UniProtKB-SubCell"/>
</dbReference>
<evidence type="ECO:0000256" key="4">
    <source>
        <dbReference type="ARBA" id="ARBA00022821"/>
    </source>
</evidence>